<evidence type="ECO:0000313" key="2">
    <source>
        <dbReference type="Proteomes" id="UP000483035"/>
    </source>
</evidence>
<gene>
    <name evidence="1" type="ORF">GR212_02280</name>
</gene>
<dbReference type="AlphaFoldDB" id="A0A6L9TZU7"/>
<sequence length="105" mass="11968">MPTGKKCTVTVIAKAFLADKAYGGDALIDYRDKRQIKPMIPLKANRTQPRHTDFALCCERNLIDILLSDIKSIKIYRHQIRQARKHLPCRCSVRRLSSASTDDTP</sequence>
<dbReference type="Proteomes" id="UP000483035">
    <property type="component" value="Unassembled WGS sequence"/>
</dbReference>
<proteinExistence type="predicted"/>
<accession>A0A6L9TZU7</accession>
<evidence type="ECO:0008006" key="3">
    <source>
        <dbReference type="Google" id="ProtNLM"/>
    </source>
</evidence>
<organism evidence="1 2">
    <name type="scientific">Rhizobium lusitanum</name>
    <dbReference type="NCBI Taxonomy" id="293958"/>
    <lineage>
        <taxon>Bacteria</taxon>
        <taxon>Pseudomonadati</taxon>
        <taxon>Pseudomonadota</taxon>
        <taxon>Alphaproteobacteria</taxon>
        <taxon>Hyphomicrobiales</taxon>
        <taxon>Rhizobiaceae</taxon>
        <taxon>Rhizobium/Agrobacterium group</taxon>
        <taxon>Rhizobium</taxon>
    </lineage>
</organism>
<protein>
    <recommendedName>
        <fullName evidence="3">Transposase DDE domain-containing protein</fullName>
    </recommendedName>
</protein>
<evidence type="ECO:0000313" key="1">
    <source>
        <dbReference type="EMBL" id="NEI68384.1"/>
    </source>
</evidence>
<dbReference type="EMBL" id="WUEY01000001">
    <property type="protein sequence ID" value="NEI68384.1"/>
    <property type="molecule type" value="Genomic_DNA"/>
</dbReference>
<comment type="caution">
    <text evidence="1">The sequence shown here is derived from an EMBL/GenBank/DDBJ whole genome shotgun (WGS) entry which is preliminary data.</text>
</comment>
<dbReference type="RefSeq" id="WP_163984827.1">
    <property type="nucleotide sequence ID" value="NZ_WUEY01000001.1"/>
</dbReference>
<name>A0A6L9TZU7_9HYPH</name>
<reference evidence="1 2" key="1">
    <citation type="submission" date="2019-12" db="EMBL/GenBank/DDBJ databases">
        <title>Rhizobium genotypes associated with high levels of biological nitrogen fixation by grain legumes in a temperate-maritime cropping system.</title>
        <authorList>
            <person name="Maluk M."/>
            <person name="Francesc Ferrando Molina F."/>
            <person name="Lopez Del Egido L."/>
            <person name="Lafos M."/>
            <person name="Langarica-Fuentes A."/>
            <person name="Gebre Yohannes G."/>
            <person name="Young M.W."/>
            <person name="Martin P."/>
            <person name="Gantlett R."/>
            <person name="Kenicer G."/>
            <person name="Hawes C."/>
            <person name="Begg G.S."/>
            <person name="Quilliam R.S."/>
            <person name="Squire G.R."/>
            <person name="Poole P.S."/>
            <person name="Young P.W."/>
            <person name="Iannetta P.M."/>
            <person name="James E.K."/>
        </authorList>
    </citation>
    <scope>NUCLEOTIDE SEQUENCE [LARGE SCALE GENOMIC DNA]</scope>
    <source>
        <strain evidence="1 2">JHI1118</strain>
    </source>
</reference>